<gene>
    <name evidence="1" type="ORF">OWV82_006919</name>
</gene>
<dbReference type="EMBL" id="CM051396">
    <property type="protein sequence ID" value="KAJ4723564.1"/>
    <property type="molecule type" value="Genomic_DNA"/>
</dbReference>
<comment type="caution">
    <text evidence="1">The sequence shown here is derived from an EMBL/GenBank/DDBJ whole genome shotgun (WGS) entry which is preliminary data.</text>
</comment>
<accession>A0ACC1YJN1</accession>
<evidence type="ECO:0000313" key="1">
    <source>
        <dbReference type="EMBL" id="KAJ4723564.1"/>
    </source>
</evidence>
<protein>
    <submittedName>
        <fullName evidence="1">Zinc finger BED domain-containing protein</fullName>
    </submittedName>
</protein>
<evidence type="ECO:0000313" key="2">
    <source>
        <dbReference type="Proteomes" id="UP001164539"/>
    </source>
</evidence>
<keyword evidence="2" id="KW-1185">Reference proteome</keyword>
<organism evidence="1 2">
    <name type="scientific">Melia azedarach</name>
    <name type="common">Chinaberry tree</name>
    <dbReference type="NCBI Taxonomy" id="155640"/>
    <lineage>
        <taxon>Eukaryota</taxon>
        <taxon>Viridiplantae</taxon>
        <taxon>Streptophyta</taxon>
        <taxon>Embryophyta</taxon>
        <taxon>Tracheophyta</taxon>
        <taxon>Spermatophyta</taxon>
        <taxon>Magnoliopsida</taxon>
        <taxon>eudicotyledons</taxon>
        <taxon>Gunneridae</taxon>
        <taxon>Pentapetalae</taxon>
        <taxon>rosids</taxon>
        <taxon>malvids</taxon>
        <taxon>Sapindales</taxon>
        <taxon>Meliaceae</taxon>
        <taxon>Melia</taxon>
    </lineage>
</organism>
<proteinExistence type="predicted"/>
<dbReference type="Proteomes" id="UP001164539">
    <property type="component" value="Chromosome 3"/>
</dbReference>
<sequence>METSGSLLDNDILAARQRHGHEIVKVTELNGNQEHNIGMLMNQDVGNSSGSNKRRKNESKVWEEMIKYKRADGREWAKCTHCEKEFDGSSKKGTTHLKNHLERCRCKKNGGEDASKSMKTSDLTSPAVIKQNSVIDLIKYCFDENGRPTEHWNPAVLNCRKVDILQVYKEEKEKLCRFFSELTCRFSLRIEWFWGWCFLIVHYIDDSWEQKMKIICFQNARSDFRNLLAILKESCLDWKIDGNICSIVNDCRCNDDDVIEEINNWFNQRGSLPLGGFQYSTESLSGILYNYYVDLRSWLWNTYGGMKECIDYINRTPSNQDKFQAAVNNAKSMGKKVSYESFPTHAHSLVHFHIALGYKEAFRELEQSDPDFKSLNLTNKQWDEAGMTCEHLKKLLISFRSLFEKYYTTPNRYFPKFCDIYETLLPLERSEGYHLGGKTSTMTQKFASVKQEFLDSYCSKSNLVLMMAVVLDPRFKMDIVQLWYNKIYGIDADRYLKKIINDFNNIYNEYCAKAFEPGFEDAASSTSYLDAMGRSSTSSHNVISSKSSELERYLNEPKFPSIENFDILAWWRAYNPVFPTLARMARDFLAVPVAVDNDELFSLRFDTVDCIVNCEDLDDDVKPALLCLTTWFKTTCYEK</sequence>
<reference evidence="1 2" key="1">
    <citation type="journal article" date="2023" name="Science">
        <title>Complex scaffold remodeling in plant triterpene biosynthesis.</title>
        <authorList>
            <person name="De La Pena R."/>
            <person name="Hodgson H."/>
            <person name="Liu J.C."/>
            <person name="Stephenson M.J."/>
            <person name="Martin A.C."/>
            <person name="Owen C."/>
            <person name="Harkess A."/>
            <person name="Leebens-Mack J."/>
            <person name="Jimenez L.E."/>
            <person name="Osbourn A."/>
            <person name="Sattely E.S."/>
        </authorList>
    </citation>
    <scope>NUCLEOTIDE SEQUENCE [LARGE SCALE GENOMIC DNA]</scope>
    <source>
        <strain evidence="2">cv. JPN11</strain>
        <tissue evidence="1">Leaf</tissue>
    </source>
</reference>
<name>A0ACC1YJN1_MELAZ</name>